<dbReference type="CDD" id="cd00077">
    <property type="entry name" value="HDc"/>
    <property type="match status" value="1"/>
</dbReference>
<name>A0A0C3HFF5_OIDMZ</name>
<dbReference type="InterPro" id="IPR017771">
    <property type="entry name" value="Cyanamide_hydratase_HD"/>
</dbReference>
<dbReference type="NCBIfam" id="TIGR03401">
    <property type="entry name" value="cyanamide_fam"/>
    <property type="match status" value="1"/>
</dbReference>
<dbReference type="EMBL" id="KN832875">
    <property type="protein sequence ID" value="KIN01885.1"/>
    <property type="molecule type" value="Genomic_DNA"/>
</dbReference>
<gene>
    <name evidence="2" type="ORF">OIDMADRAFT_161512</name>
</gene>
<proteinExistence type="predicted"/>
<dbReference type="HOGENOM" id="CLU_079935_0_0_1"/>
<dbReference type="STRING" id="913774.A0A0C3HFF5"/>
<dbReference type="AlphaFoldDB" id="A0A0C3HFF5"/>
<dbReference type="PANTHER" id="PTHR35569">
    <property type="entry name" value="CYANAMIDE HYDRATASE DDI2-RELATED"/>
    <property type="match status" value="1"/>
</dbReference>
<dbReference type="InterPro" id="IPR006674">
    <property type="entry name" value="HD_domain"/>
</dbReference>
<dbReference type="PANTHER" id="PTHR35569:SF1">
    <property type="entry name" value="CYANAMIDE HYDRATASE DDI2-RELATED"/>
    <property type="match status" value="1"/>
</dbReference>
<organism evidence="2 3">
    <name type="scientific">Oidiodendron maius (strain Zn)</name>
    <dbReference type="NCBI Taxonomy" id="913774"/>
    <lineage>
        <taxon>Eukaryota</taxon>
        <taxon>Fungi</taxon>
        <taxon>Dikarya</taxon>
        <taxon>Ascomycota</taxon>
        <taxon>Pezizomycotina</taxon>
        <taxon>Leotiomycetes</taxon>
        <taxon>Leotiomycetes incertae sedis</taxon>
        <taxon>Myxotrichaceae</taxon>
        <taxon>Oidiodendron</taxon>
    </lineage>
</organism>
<dbReference type="Proteomes" id="UP000054321">
    <property type="component" value="Unassembled WGS sequence"/>
</dbReference>
<reference evidence="3" key="2">
    <citation type="submission" date="2015-01" db="EMBL/GenBank/DDBJ databases">
        <title>Evolutionary Origins and Diversification of the Mycorrhizal Mutualists.</title>
        <authorList>
            <consortium name="DOE Joint Genome Institute"/>
            <consortium name="Mycorrhizal Genomics Consortium"/>
            <person name="Kohler A."/>
            <person name="Kuo A."/>
            <person name="Nagy L.G."/>
            <person name="Floudas D."/>
            <person name="Copeland A."/>
            <person name="Barry K.W."/>
            <person name="Cichocki N."/>
            <person name="Veneault-Fourrey C."/>
            <person name="LaButti K."/>
            <person name="Lindquist E.A."/>
            <person name="Lipzen A."/>
            <person name="Lundell T."/>
            <person name="Morin E."/>
            <person name="Murat C."/>
            <person name="Riley R."/>
            <person name="Ohm R."/>
            <person name="Sun H."/>
            <person name="Tunlid A."/>
            <person name="Henrissat B."/>
            <person name="Grigoriev I.V."/>
            <person name="Hibbett D.S."/>
            <person name="Martin F."/>
        </authorList>
    </citation>
    <scope>NUCLEOTIDE SEQUENCE [LARGE SCALE GENOMIC DNA]</scope>
    <source>
        <strain evidence="3">Zn</strain>
    </source>
</reference>
<dbReference type="PROSITE" id="PS51831">
    <property type="entry name" value="HD"/>
    <property type="match status" value="1"/>
</dbReference>
<dbReference type="SUPFAM" id="SSF109604">
    <property type="entry name" value="HD-domain/PDEase-like"/>
    <property type="match status" value="1"/>
</dbReference>
<dbReference type="InterPro" id="IPR003607">
    <property type="entry name" value="HD/PDEase_dom"/>
</dbReference>
<keyword evidence="3" id="KW-1185">Reference proteome</keyword>
<evidence type="ECO:0000313" key="3">
    <source>
        <dbReference type="Proteomes" id="UP000054321"/>
    </source>
</evidence>
<dbReference type="Gene3D" id="1.10.3210.10">
    <property type="entry name" value="Hypothetical protein af1432"/>
    <property type="match status" value="1"/>
</dbReference>
<dbReference type="InParanoid" id="A0A0C3HFF5"/>
<protein>
    <recommendedName>
        <fullName evidence="1">HD domain-containing protein</fullName>
    </recommendedName>
</protein>
<accession>A0A0C3HFF5</accession>
<dbReference type="FunCoup" id="A0A0C3HFF5">
    <property type="interactions" value="26"/>
</dbReference>
<sequence length="242" mass="26745">MSNPAIEKYGWTAVPRKVSDLLQQSQASSPAPPVAVSSIPLPSSPLSTAVHDYAQRELPVETFNHSMRVFYYGITILRHAFPSWMSDSLIETYFLSCMLHDIGTTDKNIQATLLSFEFYGGMLSLDLLRSLGAPTEQAENVAETIIRHQDLGDVGTHTRVSALVQLATIFDNMGGQPQLVSERTIESVTQAYPRKKWSSCFAATIRRENGLKPWAHTTALGERAFPEGVEANALMAPYDNLE</sequence>
<dbReference type="OrthoDB" id="409121at2759"/>
<reference evidence="2 3" key="1">
    <citation type="submission" date="2014-04" db="EMBL/GenBank/DDBJ databases">
        <authorList>
            <consortium name="DOE Joint Genome Institute"/>
            <person name="Kuo A."/>
            <person name="Martino E."/>
            <person name="Perotto S."/>
            <person name="Kohler A."/>
            <person name="Nagy L.G."/>
            <person name="Floudas D."/>
            <person name="Copeland A."/>
            <person name="Barry K.W."/>
            <person name="Cichocki N."/>
            <person name="Veneault-Fourrey C."/>
            <person name="LaButti K."/>
            <person name="Lindquist E.A."/>
            <person name="Lipzen A."/>
            <person name="Lundell T."/>
            <person name="Morin E."/>
            <person name="Murat C."/>
            <person name="Sun H."/>
            <person name="Tunlid A."/>
            <person name="Henrissat B."/>
            <person name="Grigoriev I.V."/>
            <person name="Hibbett D.S."/>
            <person name="Martin F."/>
            <person name="Nordberg H.P."/>
            <person name="Cantor M.N."/>
            <person name="Hua S.X."/>
        </authorList>
    </citation>
    <scope>NUCLEOTIDE SEQUENCE [LARGE SCALE GENOMIC DNA]</scope>
    <source>
        <strain evidence="2 3">Zn</strain>
    </source>
</reference>
<evidence type="ECO:0000313" key="2">
    <source>
        <dbReference type="EMBL" id="KIN01885.1"/>
    </source>
</evidence>
<evidence type="ECO:0000259" key="1">
    <source>
        <dbReference type="PROSITE" id="PS51831"/>
    </source>
</evidence>
<feature type="domain" description="HD" evidence="1">
    <location>
        <begin position="62"/>
        <end position="173"/>
    </location>
</feature>